<comment type="catalytic activity">
    <reaction evidence="1 11">
        <text>Endonucleolytic cleavage to 5'-phosphomonoester.</text>
        <dbReference type="EC" id="3.1.26.4"/>
    </reaction>
</comment>
<evidence type="ECO:0000256" key="1">
    <source>
        <dbReference type="ARBA" id="ARBA00000077"/>
    </source>
</evidence>
<dbReference type="PANTHER" id="PTHR10954:SF23">
    <property type="entry name" value="RIBONUCLEASE"/>
    <property type="match status" value="1"/>
</dbReference>
<dbReference type="GO" id="GO:0032299">
    <property type="term" value="C:ribonuclease H2 complex"/>
    <property type="evidence" value="ECO:0007669"/>
    <property type="project" value="TreeGrafter"/>
</dbReference>
<comment type="function">
    <text evidence="2 11">Endonuclease that specifically degrades the RNA of RNA-DNA hybrids.</text>
</comment>
<dbReference type="EMBL" id="FOIN01000018">
    <property type="protein sequence ID" value="SET55463.1"/>
    <property type="molecule type" value="Genomic_DNA"/>
</dbReference>
<evidence type="ECO:0000259" key="12">
    <source>
        <dbReference type="PROSITE" id="PS51975"/>
    </source>
</evidence>
<keyword evidence="8 11" id="KW-0255">Endonuclease</keyword>
<keyword evidence="5" id="KW-0963">Cytoplasm</keyword>
<dbReference type="InterPro" id="IPR012337">
    <property type="entry name" value="RNaseH-like_sf"/>
</dbReference>
<dbReference type="GO" id="GO:0043137">
    <property type="term" value="P:DNA replication, removal of RNA primer"/>
    <property type="evidence" value="ECO:0007669"/>
    <property type="project" value="TreeGrafter"/>
</dbReference>
<name>A0A1I0FBN0_9FIRM</name>
<dbReference type="OrthoDB" id="9777935at2"/>
<comment type="similarity">
    <text evidence="4">Belongs to the RNase HII family. RnhC subfamily.</text>
</comment>
<dbReference type="RefSeq" id="WP_092354174.1">
    <property type="nucleotide sequence ID" value="NZ_CAMTSG010000060.1"/>
</dbReference>
<keyword evidence="9 11" id="KW-0378">Hydrolase</keyword>
<dbReference type="GO" id="GO:0004523">
    <property type="term" value="F:RNA-DNA hybrid ribonuclease activity"/>
    <property type="evidence" value="ECO:0007669"/>
    <property type="project" value="UniProtKB-EC"/>
</dbReference>
<evidence type="ECO:0000256" key="2">
    <source>
        <dbReference type="ARBA" id="ARBA00004065"/>
    </source>
</evidence>
<evidence type="ECO:0000256" key="7">
    <source>
        <dbReference type="ARBA" id="ARBA00022723"/>
    </source>
</evidence>
<dbReference type="GO" id="GO:0005737">
    <property type="term" value="C:cytoplasm"/>
    <property type="evidence" value="ECO:0007669"/>
    <property type="project" value="UniProtKB-SubCell"/>
</dbReference>
<comment type="subcellular location">
    <subcellularLocation>
        <location evidence="3">Cytoplasm</location>
    </subcellularLocation>
</comment>
<organism evidence="13 14">
    <name type="scientific">Thomasclavelia cocleata</name>
    <dbReference type="NCBI Taxonomy" id="69824"/>
    <lineage>
        <taxon>Bacteria</taxon>
        <taxon>Bacillati</taxon>
        <taxon>Bacillota</taxon>
        <taxon>Erysipelotrichia</taxon>
        <taxon>Erysipelotrichales</taxon>
        <taxon>Coprobacillaceae</taxon>
        <taxon>Thomasclavelia</taxon>
    </lineage>
</organism>
<evidence type="ECO:0000256" key="4">
    <source>
        <dbReference type="ARBA" id="ARBA00008378"/>
    </source>
</evidence>
<dbReference type="Pfam" id="PF01351">
    <property type="entry name" value="RNase_HII"/>
    <property type="match status" value="1"/>
</dbReference>
<evidence type="ECO:0000256" key="9">
    <source>
        <dbReference type="ARBA" id="ARBA00022801"/>
    </source>
</evidence>
<dbReference type="Gene3D" id="3.30.420.10">
    <property type="entry name" value="Ribonuclease H-like superfamily/Ribonuclease H"/>
    <property type="match status" value="1"/>
</dbReference>
<dbReference type="InterPro" id="IPR001352">
    <property type="entry name" value="RNase_HII/HIII"/>
</dbReference>
<protein>
    <recommendedName>
        <fullName evidence="11">Ribonuclease</fullName>
        <ecNumber evidence="11">3.1.26.4</ecNumber>
    </recommendedName>
</protein>
<dbReference type="Proteomes" id="UP000198558">
    <property type="component" value="Unassembled WGS sequence"/>
</dbReference>
<dbReference type="GeneID" id="78288557"/>
<evidence type="ECO:0000256" key="8">
    <source>
        <dbReference type="ARBA" id="ARBA00022759"/>
    </source>
</evidence>
<evidence type="ECO:0000256" key="5">
    <source>
        <dbReference type="ARBA" id="ARBA00022490"/>
    </source>
</evidence>
<dbReference type="GO" id="GO:0006298">
    <property type="term" value="P:mismatch repair"/>
    <property type="evidence" value="ECO:0007669"/>
    <property type="project" value="TreeGrafter"/>
</dbReference>
<dbReference type="PANTHER" id="PTHR10954">
    <property type="entry name" value="RIBONUCLEASE H2 SUBUNIT A"/>
    <property type="match status" value="1"/>
</dbReference>
<keyword evidence="7" id="KW-0479">Metal-binding</keyword>
<gene>
    <name evidence="13" type="ORF">SAMN04489758_11810</name>
</gene>
<dbReference type="InterPro" id="IPR024567">
    <property type="entry name" value="RNase_HII/HIII_dom"/>
</dbReference>
<dbReference type="GO" id="GO:0003723">
    <property type="term" value="F:RNA binding"/>
    <property type="evidence" value="ECO:0007669"/>
    <property type="project" value="UniProtKB-UniRule"/>
</dbReference>
<sequence>MNMNVVRNNSSKRMNIINMHAYDKLVAFSDSSTANGNDDIQNNSHNYININHIGCDETGSSDFFGPLCVVACYIDERDFEWLLSIGVRDPKDMDNHELVRIAREIKDRLIYSLLILDNSHYNAMVKAGNNLANIKAKLYNQAVTNVMQKVGMPVKNKLVNQFVSPKTYYNYLKNEVIVVKDLTFVQKGEEKYLAIICSMILSRYAYLQYFTNMSRSLKMKLPHGNSNSVDTTAIEIAKKYGPKMLFKVTKTNMTNYKRIKDLI</sequence>
<evidence type="ECO:0000256" key="11">
    <source>
        <dbReference type="RuleBase" id="RU003515"/>
    </source>
</evidence>
<dbReference type="EC" id="3.1.26.4" evidence="11"/>
<accession>A0A1I0FBN0</accession>
<evidence type="ECO:0000313" key="13">
    <source>
        <dbReference type="EMBL" id="SET55463.1"/>
    </source>
</evidence>
<dbReference type="InterPro" id="IPR036397">
    <property type="entry name" value="RNaseH_sf"/>
</dbReference>
<keyword evidence="14" id="KW-1185">Reference proteome</keyword>
<reference evidence="14" key="1">
    <citation type="submission" date="2016-10" db="EMBL/GenBank/DDBJ databases">
        <authorList>
            <person name="Varghese N."/>
            <person name="Submissions S."/>
        </authorList>
    </citation>
    <scope>NUCLEOTIDE SEQUENCE [LARGE SCALE GENOMIC DNA]</scope>
    <source>
        <strain evidence="14">DSM 1551</strain>
    </source>
</reference>
<dbReference type="GO" id="GO:0046872">
    <property type="term" value="F:metal ion binding"/>
    <property type="evidence" value="ECO:0007669"/>
    <property type="project" value="UniProtKB-KW"/>
</dbReference>
<dbReference type="SUPFAM" id="SSF53098">
    <property type="entry name" value="Ribonuclease H-like"/>
    <property type="match status" value="1"/>
</dbReference>
<feature type="domain" description="RNase H type-2" evidence="12">
    <location>
        <begin position="50"/>
        <end position="263"/>
    </location>
</feature>
<evidence type="ECO:0000256" key="10">
    <source>
        <dbReference type="PROSITE-ProRule" id="PRU01319"/>
    </source>
</evidence>
<dbReference type="PROSITE" id="PS51975">
    <property type="entry name" value="RNASE_H_2"/>
    <property type="match status" value="1"/>
</dbReference>
<dbReference type="CDD" id="cd06590">
    <property type="entry name" value="RNase_HII_bacteria_HIII_like"/>
    <property type="match status" value="1"/>
</dbReference>
<evidence type="ECO:0000256" key="6">
    <source>
        <dbReference type="ARBA" id="ARBA00022722"/>
    </source>
</evidence>
<keyword evidence="6 11" id="KW-0540">Nuclease</keyword>
<dbReference type="AlphaFoldDB" id="A0A1I0FBN0"/>
<evidence type="ECO:0000256" key="3">
    <source>
        <dbReference type="ARBA" id="ARBA00004496"/>
    </source>
</evidence>
<evidence type="ECO:0000313" key="14">
    <source>
        <dbReference type="Proteomes" id="UP000198558"/>
    </source>
</evidence>
<comment type="caution">
    <text evidence="10">Lacks conserved residue(s) required for the propagation of feature annotation.</text>
</comment>
<proteinExistence type="inferred from homology"/>